<gene>
    <name evidence="3" type="ORF">SARC_00115</name>
</gene>
<dbReference type="InterPro" id="IPR013766">
    <property type="entry name" value="Thioredoxin_domain"/>
</dbReference>
<protein>
    <recommendedName>
        <fullName evidence="2">Thioredoxin domain-containing protein</fullName>
    </recommendedName>
</protein>
<proteinExistence type="predicted"/>
<feature type="domain" description="Thioredoxin" evidence="2">
    <location>
        <begin position="218"/>
        <end position="308"/>
    </location>
</feature>
<dbReference type="CDD" id="cd02947">
    <property type="entry name" value="TRX_family"/>
    <property type="match status" value="1"/>
</dbReference>
<feature type="compositionally biased region" description="Polar residues" evidence="1">
    <location>
        <begin position="132"/>
        <end position="157"/>
    </location>
</feature>
<dbReference type="SUPFAM" id="SSF52833">
    <property type="entry name" value="Thioredoxin-like"/>
    <property type="match status" value="1"/>
</dbReference>
<dbReference type="InterPro" id="IPR036249">
    <property type="entry name" value="Thioredoxin-like_sf"/>
</dbReference>
<organism evidence="3 4">
    <name type="scientific">Sphaeroforma arctica JP610</name>
    <dbReference type="NCBI Taxonomy" id="667725"/>
    <lineage>
        <taxon>Eukaryota</taxon>
        <taxon>Ichthyosporea</taxon>
        <taxon>Ichthyophonida</taxon>
        <taxon>Sphaeroforma</taxon>
    </lineage>
</organism>
<sequence>MYKKIGDVRNAPEPVRNDERRNAMYDMQDNQRQHTQEGQYQYHNVQQQKVHHDMTGGSAAPYAPNDTLFQDTGDYSEFEKYLPKELRGGKIVRMTEAERTQYGVNDRTTPMAAGDRRVNGGVSIRALDMTADPSTTVPYTSQPSTTHHPSRPNTNKYPTPDGGQHPNTYSGPSYSNPQYSTSQGGLNYATQDPSTLTNTPQIATNGPFLMLETHEQLAAVLSSHKVVVVTHTMDGCSACATFLPGLEQVALTQTERYGDNVRFALVNAKYQDLNQDIVAFPTTRIYLSGNVLREYKGAGYAKKISKVVSDAVYV</sequence>
<evidence type="ECO:0000259" key="2">
    <source>
        <dbReference type="Pfam" id="PF00085"/>
    </source>
</evidence>
<dbReference type="RefSeq" id="XP_014161760.1">
    <property type="nucleotide sequence ID" value="XM_014306285.1"/>
</dbReference>
<feature type="region of interest" description="Disordered" evidence="1">
    <location>
        <begin position="128"/>
        <end position="201"/>
    </location>
</feature>
<feature type="region of interest" description="Disordered" evidence="1">
    <location>
        <begin position="1"/>
        <end position="20"/>
    </location>
</feature>
<dbReference type="Gene3D" id="3.40.30.10">
    <property type="entry name" value="Glutaredoxin"/>
    <property type="match status" value="1"/>
</dbReference>
<dbReference type="Proteomes" id="UP000054560">
    <property type="component" value="Unassembled WGS sequence"/>
</dbReference>
<dbReference type="GeneID" id="25900619"/>
<dbReference type="EMBL" id="KQ241598">
    <property type="protein sequence ID" value="KNC87858.1"/>
    <property type="molecule type" value="Genomic_DNA"/>
</dbReference>
<evidence type="ECO:0000313" key="4">
    <source>
        <dbReference type="Proteomes" id="UP000054560"/>
    </source>
</evidence>
<evidence type="ECO:0000256" key="1">
    <source>
        <dbReference type="SAM" id="MobiDB-lite"/>
    </source>
</evidence>
<accession>A0A0L0GHN5</accession>
<dbReference type="AlphaFoldDB" id="A0A0L0GHN5"/>
<feature type="compositionally biased region" description="Polar residues" evidence="1">
    <location>
        <begin position="165"/>
        <end position="201"/>
    </location>
</feature>
<keyword evidence="4" id="KW-1185">Reference proteome</keyword>
<evidence type="ECO:0000313" key="3">
    <source>
        <dbReference type="EMBL" id="KNC87858.1"/>
    </source>
</evidence>
<dbReference type="Pfam" id="PF00085">
    <property type="entry name" value="Thioredoxin"/>
    <property type="match status" value="1"/>
</dbReference>
<name>A0A0L0GHN5_9EUKA</name>
<reference evidence="3 4" key="1">
    <citation type="submission" date="2011-02" db="EMBL/GenBank/DDBJ databases">
        <title>The Genome Sequence of Sphaeroforma arctica JP610.</title>
        <authorList>
            <consortium name="The Broad Institute Genome Sequencing Platform"/>
            <person name="Russ C."/>
            <person name="Cuomo C."/>
            <person name="Young S.K."/>
            <person name="Zeng Q."/>
            <person name="Gargeya S."/>
            <person name="Alvarado L."/>
            <person name="Berlin A."/>
            <person name="Chapman S.B."/>
            <person name="Chen Z."/>
            <person name="Freedman E."/>
            <person name="Gellesch M."/>
            <person name="Goldberg J."/>
            <person name="Griggs A."/>
            <person name="Gujja S."/>
            <person name="Heilman E."/>
            <person name="Heiman D."/>
            <person name="Howarth C."/>
            <person name="Mehta T."/>
            <person name="Neiman D."/>
            <person name="Pearson M."/>
            <person name="Roberts A."/>
            <person name="Saif S."/>
            <person name="Shea T."/>
            <person name="Shenoy N."/>
            <person name="Sisk P."/>
            <person name="Stolte C."/>
            <person name="Sykes S."/>
            <person name="White J."/>
            <person name="Yandava C."/>
            <person name="Burger G."/>
            <person name="Gray M.W."/>
            <person name="Holland P.W.H."/>
            <person name="King N."/>
            <person name="Lang F.B.F."/>
            <person name="Roger A.J."/>
            <person name="Ruiz-Trillo I."/>
            <person name="Haas B."/>
            <person name="Nusbaum C."/>
            <person name="Birren B."/>
        </authorList>
    </citation>
    <scope>NUCLEOTIDE SEQUENCE [LARGE SCALE GENOMIC DNA]</scope>
    <source>
        <strain evidence="3 4">JP610</strain>
    </source>
</reference>